<dbReference type="AlphaFoldDB" id="A0A3P1V9S5"/>
<comment type="caution">
    <text evidence="2">The sequence shown here is derived from an EMBL/GenBank/DDBJ whole genome shotgun (WGS) entry which is preliminary data.</text>
</comment>
<name>A0A3P1V9S5_9ACTO</name>
<accession>A0A3P1V9S5</accession>
<protein>
    <submittedName>
        <fullName evidence="2">Uncharacterized protein</fullName>
    </submittedName>
</protein>
<evidence type="ECO:0000313" key="2">
    <source>
        <dbReference type="EMBL" id="RRD30972.1"/>
    </source>
</evidence>
<gene>
    <name evidence="2" type="ORF">EII10_00330</name>
</gene>
<keyword evidence="3" id="KW-1185">Reference proteome</keyword>
<organism evidence="2 3">
    <name type="scientific">Actinomyces bowdenii</name>
    <dbReference type="NCBI Taxonomy" id="131109"/>
    <lineage>
        <taxon>Bacteria</taxon>
        <taxon>Bacillati</taxon>
        <taxon>Actinomycetota</taxon>
        <taxon>Actinomycetes</taxon>
        <taxon>Actinomycetales</taxon>
        <taxon>Actinomycetaceae</taxon>
        <taxon>Actinomyces</taxon>
    </lineage>
</organism>
<evidence type="ECO:0000256" key="1">
    <source>
        <dbReference type="SAM" id="MobiDB-lite"/>
    </source>
</evidence>
<dbReference type="EMBL" id="RQZC01000001">
    <property type="protein sequence ID" value="RRD30972.1"/>
    <property type="molecule type" value="Genomic_DNA"/>
</dbReference>
<proteinExistence type="predicted"/>
<evidence type="ECO:0000313" key="3">
    <source>
        <dbReference type="Proteomes" id="UP000271272"/>
    </source>
</evidence>
<dbReference type="Proteomes" id="UP000271272">
    <property type="component" value="Unassembled WGS sequence"/>
</dbReference>
<feature type="compositionally biased region" description="Polar residues" evidence="1">
    <location>
        <begin position="55"/>
        <end position="71"/>
    </location>
</feature>
<sequence length="71" mass="7607">MVEDLPLSLRHLQSLLLTFSSRADLRAKLAGGRALAIVLDVLEPTGEELTDGSWPWSTAAPTTQAPPISHS</sequence>
<reference evidence="2 3" key="1">
    <citation type="submission" date="2018-11" db="EMBL/GenBank/DDBJ databases">
        <title>Genomes From Bacteria Associated with the Canine Oral Cavity: a Test Case for Automated Genome-Based Taxonomic Assignment.</title>
        <authorList>
            <person name="Coil D.A."/>
            <person name="Jospin G."/>
            <person name="Darling A.E."/>
            <person name="Wallis C."/>
            <person name="Davis I.J."/>
            <person name="Harris S."/>
            <person name="Eisen J.A."/>
            <person name="Holcombe L.J."/>
            <person name="O'Flynn C."/>
        </authorList>
    </citation>
    <scope>NUCLEOTIDE SEQUENCE [LARGE SCALE GENOMIC DNA]</scope>
    <source>
        <strain evidence="2 3">OH5050</strain>
    </source>
</reference>
<feature type="region of interest" description="Disordered" evidence="1">
    <location>
        <begin position="47"/>
        <end position="71"/>
    </location>
</feature>